<name>K9VQW8_9CYAN</name>
<dbReference type="OrthoDB" id="493568at2"/>
<feature type="transmembrane region" description="Helical" evidence="1">
    <location>
        <begin position="12"/>
        <end position="38"/>
    </location>
</feature>
<dbReference type="Proteomes" id="UP000010478">
    <property type="component" value="Chromosome"/>
</dbReference>
<protein>
    <submittedName>
        <fullName evidence="2">Uncharacterized protein</fullName>
    </submittedName>
</protein>
<dbReference type="EMBL" id="CP003614">
    <property type="protein sequence ID" value="AFZ09585.1"/>
    <property type="molecule type" value="Genomic_DNA"/>
</dbReference>
<dbReference type="AlphaFoldDB" id="K9VQW8"/>
<keyword evidence="1" id="KW-0472">Membrane</keyword>
<dbReference type="STRING" id="179408.Osc7112_5347"/>
<dbReference type="RefSeq" id="WP_015178798.1">
    <property type="nucleotide sequence ID" value="NC_019729.1"/>
</dbReference>
<keyword evidence="1" id="KW-0812">Transmembrane</keyword>
<evidence type="ECO:0000313" key="2">
    <source>
        <dbReference type="EMBL" id="AFZ09585.1"/>
    </source>
</evidence>
<organism evidence="2 3">
    <name type="scientific">Phormidium nigroviride PCC 7112</name>
    <dbReference type="NCBI Taxonomy" id="179408"/>
    <lineage>
        <taxon>Bacteria</taxon>
        <taxon>Bacillati</taxon>
        <taxon>Cyanobacteriota</taxon>
        <taxon>Cyanophyceae</taxon>
        <taxon>Oscillatoriophycideae</taxon>
        <taxon>Oscillatoriales</taxon>
        <taxon>Oscillatoriaceae</taxon>
        <taxon>Phormidium</taxon>
    </lineage>
</organism>
<proteinExistence type="predicted"/>
<reference evidence="2 3" key="1">
    <citation type="submission" date="2012-05" db="EMBL/GenBank/DDBJ databases">
        <title>Finished chromosome of genome of Oscillatoria sp. PCC 7112.</title>
        <authorList>
            <consortium name="US DOE Joint Genome Institute"/>
            <person name="Gugger M."/>
            <person name="Coursin T."/>
            <person name="Rippka R."/>
            <person name="Tandeau De Marsac N."/>
            <person name="Huntemann M."/>
            <person name="Wei C.-L."/>
            <person name="Han J."/>
            <person name="Detter J.C."/>
            <person name="Han C."/>
            <person name="Tapia R."/>
            <person name="Davenport K."/>
            <person name="Daligault H."/>
            <person name="Erkkila T."/>
            <person name="Gu W."/>
            <person name="Munk A.C.C."/>
            <person name="Teshima H."/>
            <person name="Xu Y."/>
            <person name="Chain P."/>
            <person name="Chen A."/>
            <person name="Krypides N."/>
            <person name="Mavromatis K."/>
            <person name="Markowitz V."/>
            <person name="Szeto E."/>
            <person name="Ivanova N."/>
            <person name="Mikhailova N."/>
            <person name="Ovchinnikova G."/>
            <person name="Pagani I."/>
            <person name="Pati A."/>
            <person name="Goodwin L."/>
            <person name="Peters L."/>
            <person name="Pitluck S."/>
            <person name="Woyke T."/>
            <person name="Kerfeld C."/>
        </authorList>
    </citation>
    <scope>NUCLEOTIDE SEQUENCE [LARGE SCALE GENOMIC DNA]</scope>
    <source>
        <strain evidence="2 3">PCC 7112</strain>
    </source>
</reference>
<feature type="transmembrane region" description="Helical" evidence="1">
    <location>
        <begin position="44"/>
        <end position="63"/>
    </location>
</feature>
<accession>K9VQW8</accession>
<evidence type="ECO:0000256" key="1">
    <source>
        <dbReference type="SAM" id="Phobius"/>
    </source>
</evidence>
<keyword evidence="3" id="KW-1185">Reference proteome</keyword>
<evidence type="ECO:0000313" key="3">
    <source>
        <dbReference type="Proteomes" id="UP000010478"/>
    </source>
</evidence>
<keyword evidence="1" id="KW-1133">Transmembrane helix</keyword>
<dbReference type="HOGENOM" id="CLU_120435_3_0_3"/>
<dbReference type="KEGG" id="oni:Osc7112_5347"/>
<dbReference type="eggNOG" id="COG3021">
    <property type="taxonomic scope" value="Bacteria"/>
</dbReference>
<sequence length="112" mass="11730" precursor="true">MDEFVRKAAGLGLPVILLLIVMATTGFAGAAAITTALAMLGGPAGMFGGIALLGIIGLATEMLSKYGLEALLIGIYRQRIQNGESHAAICKEIRQLPLSGDLRRRLAEEFGC</sequence>
<gene>
    <name evidence="2" type="ORF">Osc7112_5347</name>
</gene>